<name>A0A8S0XQ50_CYCAE</name>
<sequence length="1247" mass="139433">MVAHTRPSKSKLTFREKLAGKGVTTDNLLKKLKTLHTQLAALDQETVDTNSLNTVRTELIHTSLLLHKDRGVKAYTSCCLADILRLYAPEAPYTQHELRDIFQFFFRQLSAGFKGADEPYYNEYFHLLESLSTVKSVVLVCDLPSSDELLHEIFRDLFTIVKRDFTRKVELFMADILVALIDECSSFPNDALEVIMGQFIEKNAKVDQPGYRLAVQVCNAASDRLQRYVCQYFGDLLTTSDDSEEKEQDNVQTSHELIKRLHRSCPAVLHSVIPILESEMRSDVLASRLIATSTLGEMYADKGGPELVKKYPSTWQLWLGRKADISVPVRLKCIEAMPGVIGNLPEAKDALEELLRLKIYDPDEKVRAATCKIYSRLDYETALRHVSEEQLKTVVGRALDKKRTVRAEALNAAGKLYSLAYPEIENNDPAAIKQFAWIPDQVLQFTTATNEIRTQVEQILLEYIFPPPSISTSFASKEKDVDEVAWTDRLLNMMRYLSEKSVATLMGVAGLKASRPTIYDAFLGMCISQAAASSLDAPSPFKDTSTSKEAESKRFSLSIAHIANGLPEPQRATSDLQAFAASHDQRLYKLLKTCMDPQSELKAVIRSGSEFTRKLDGENETMMIILRRASYWIVNQSCMPTLLKRVRGGESGRPSLGGSATRKAQSALTLLHAMAKHSPALFKNHVAELCKAIAACEAEGSWTSVEVALMALAGVVRWNPELASSVDKKTNERVVKVALGENWRAAKFATRYLAFSKNKKELCAEVVESIADAISETKDNSLPVGHIASLAQLARFASDVFETKSDVIITYLVKRVLMTPSNAELDDSNPDEEWLENEEVPDELHAKILALKVCRNRCLAHAKEEGALDIASPVLKLLATLIEHEGSVGPDVDDEIKSRMRLQAAISLLHLSTVEVFANAITPKFVRLACVIQDSCFNVRIAFLTKLVAFLQLRKLPPRYNVVPFLTVLDPEADTKSLASHYVENAKKRLPPAVRLEHLEVIFIRLLHLLAHHPDFATDQEELPDMASYVQFYLDHVATSENISLLYYLAQRGKTVRDPESHAQSENFYIMCEIAQLLIKARATAQSWLLPAYPGKVRLPSDILRPLPSPEATNEILKTTYLPAEAEGWLIEKFKLGGSKERKEKEKKEKVPTKRKATSTKPNGAIKRRRKRATDESDDELEEAGTSDVEMEDVESPARSGKRRKSDMSEDAEPRHQSRAERLSARTAAKEKNGKGKKTDSDPSSDG</sequence>
<dbReference type="InterPro" id="IPR011989">
    <property type="entry name" value="ARM-like"/>
</dbReference>
<dbReference type="PANTHER" id="PTHR12663:SF0">
    <property type="entry name" value="PRECOCIOUS DISSOCIATION OF SISTERS 5, ISOFORM A"/>
    <property type="match status" value="1"/>
</dbReference>
<dbReference type="SUPFAM" id="SSF48371">
    <property type="entry name" value="ARM repeat"/>
    <property type="match status" value="1"/>
</dbReference>
<accession>A0A8S0XQ50</accession>
<evidence type="ECO:0000313" key="7">
    <source>
        <dbReference type="EMBL" id="CAA7268353.1"/>
    </source>
</evidence>
<dbReference type="GO" id="GO:0000785">
    <property type="term" value="C:chromatin"/>
    <property type="evidence" value="ECO:0007669"/>
    <property type="project" value="TreeGrafter"/>
</dbReference>
<gene>
    <name evidence="7" type="ORF">AAE3_LOCUS10539</name>
</gene>
<dbReference type="CDD" id="cd19953">
    <property type="entry name" value="PDS5"/>
    <property type="match status" value="1"/>
</dbReference>
<evidence type="ECO:0000256" key="1">
    <source>
        <dbReference type="ARBA" id="ARBA00004123"/>
    </source>
</evidence>
<evidence type="ECO:0000256" key="3">
    <source>
        <dbReference type="ARBA" id="ARBA00022776"/>
    </source>
</evidence>
<evidence type="ECO:0000256" key="6">
    <source>
        <dbReference type="SAM" id="MobiDB-lite"/>
    </source>
</evidence>
<keyword evidence="5" id="KW-0131">Cell cycle</keyword>
<dbReference type="Gene3D" id="1.25.10.10">
    <property type="entry name" value="Leucine-rich Repeat Variant"/>
    <property type="match status" value="1"/>
</dbReference>
<dbReference type="GO" id="GO:0007064">
    <property type="term" value="P:mitotic sister chromatid cohesion"/>
    <property type="evidence" value="ECO:0007669"/>
    <property type="project" value="InterPro"/>
</dbReference>
<protein>
    <submittedName>
        <fullName evidence="7">Uncharacterized protein</fullName>
    </submittedName>
</protein>
<keyword evidence="3" id="KW-0498">Mitosis</keyword>
<evidence type="ECO:0000256" key="5">
    <source>
        <dbReference type="ARBA" id="ARBA00023306"/>
    </source>
</evidence>
<comment type="caution">
    <text evidence="7">The sequence shown here is derived from an EMBL/GenBank/DDBJ whole genome shotgun (WGS) entry which is preliminary data.</text>
</comment>
<feature type="compositionally biased region" description="Acidic residues" evidence="6">
    <location>
        <begin position="1176"/>
        <end position="1195"/>
    </location>
</feature>
<dbReference type="GO" id="GO:0051301">
    <property type="term" value="P:cell division"/>
    <property type="evidence" value="ECO:0007669"/>
    <property type="project" value="UniProtKB-KW"/>
</dbReference>
<evidence type="ECO:0000256" key="2">
    <source>
        <dbReference type="ARBA" id="ARBA00022618"/>
    </source>
</evidence>
<dbReference type="GO" id="GO:0006281">
    <property type="term" value="P:DNA repair"/>
    <property type="evidence" value="ECO:0007669"/>
    <property type="project" value="TreeGrafter"/>
</dbReference>
<comment type="subcellular location">
    <subcellularLocation>
        <location evidence="1">Nucleus</location>
    </subcellularLocation>
</comment>
<evidence type="ECO:0000313" key="8">
    <source>
        <dbReference type="Proteomes" id="UP000467700"/>
    </source>
</evidence>
<dbReference type="AlphaFoldDB" id="A0A8S0XQ50"/>
<dbReference type="PANTHER" id="PTHR12663">
    <property type="entry name" value="ANDROGEN INDUCED INHIBITOR OF PROLIFERATION AS3 / PDS5-RELATED"/>
    <property type="match status" value="1"/>
</dbReference>
<reference evidence="7 8" key="1">
    <citation type="submission" date="2020-01" db="EMBL/GenBank/DDBJ databases">
        <authorList>
            <person name="Gupta K D."/>
        </authorList>
    </citation>
    <scope>NUCLEOTIDE SEQUENCE [LARGE SCALE GENOMIC DNA]</scope>
</reference>
<feature type="compositionally biased region" description="Basic and acidic residues" evidence="6">
    <location>
        <begin position="1140"/>
        <end position="1152"/>
    </location>
</feature>
<keyword evidence="4" id="KW-0539">Nucleus</keyword>
<feature type="region of interest" description="Disordered" evidence="6">
    <location>
        <begin position="1140"/>
        <end position="1247"/>
    </location>
</feature>
<keyword evidence="2" id="KW-0132">Cell division</keyword>
<evidence type="ECO:0000256" key="4">
    <source>
        <dbReference type="ARBA" id="ARBA00023242"/>
    </source>
</evidence>
<feature type="compositionally biased region" description="Basic and acidic residues" evidence="6">
    <location>
        <begin position="1206"/>
        <end position="1241"/>
    </location>
</feature>
<dbReference type="Pfam" id="PF20168">
    <property type="entry name" value="PDS5"/>
    <property type="match status" value="1"/>
</dbReference>
<organism evidence="7 8">
    <name type="scientific">Cyclocybe aegerita</name>
    <name type="common">Black poplar mushroom</name>
    <name type="synonym">Agrocybe aegerita</name>
    <dbReference type="NCBI Taxonomy" id="1973307"/>
    <lineage>
        <taxon>Eukaryota</taxon>
        <taxon>Fungi</taxon>
        <taxon>Dikarya</taxon>
        <taxon>Basidiomycota</taxon>
        <taxon>Agaricomycotina</taxon>
        <taxon>Agaricomycetes</taxon>
        <taxon>Agaricomycetidae</taxon>
        <taxon>Agaricales</taxon>
        <taxon>Agaricineae</taxon>
        <taxon>Bolbitiaceae</taxon>
        <taxon>Cyclocybe</taxon>
    </lineage>
</organism>
<dbReference type="Proteomes" id="UP000467700">
    <property type="component" value="Unassembled WGS sequence"/>
</dbReference>
<dbReference type="InterPro" id="IPR039776">
    <property type="entry name" value="Pds5"/>
</dbReference>
<dbReference type="GO" id="GO:0005634">
    <property type="term" value="C:nucleus"/>
    <property type="evidence" value="ECO:0007669"/>
    <property type="project" value="UniProtKB-SubCell"/>
</dbReference>
<dbReference type="OrthoDB" id="200660at2759"/>
<keyword evidence="8" id="KW-1185">Reference proteome</keyword>
<dbReference type="InterPro" id="IPR016024">
    <property type="entry name" value="ARM-type_fold"/>
</dbReference>
<proteinExistence type="predicted"/>
<dbReference type="EMBL" id="CACVBS010000068">
    <property type="protein sequence ID" value="CAA7268353.1"/>
    <property type="molecule type" value="Genomic_DNA"/>
</dbReference>